<dbReference type="EMBL" id="CP140153">
    <property type="protein sequence ID" value="WQH15990.1"/>
    <property type="molecule type" value="Genomic_DNA"/>
</dbReference>
<accession>A0ABZ0YUY7</accession>
<dbReference type="InterPro" id="IPR008325">
    <property type="entry name" value="EipA-like"/>
</dbReference>
<feature type="chain" id="PRO_5045781064" evidence="1">
    <location>
        <begin position="22"/>
        <end position="215"/>
    </location>
</feature>
<dbReference type="RefSeq" id="WP_322521011.1">
    <property type="nucleotide sequence ID" value="NZ_CP140153.1"/>
</dbReference>
<proteinExistence type="predicted"/>
<sequence length="215" mass="22632">MQGTLSNTPRFVASATGSRLAAVLGAFALALLLGGCATNPSTNQTSGDSNQAAQDDGYDKYETTQEAVNFLGGSAEGIARMIDRAFADYGRPNAIIKGEEGGGALVVGLRYGMGEFMAKSGEKQTVYWQGPSVGWDFGGDAGRVFMLVYNLPRPDLIFQRFAGVNGSAFVVGGVGMQYLRSQSIVVAPIRVGVGLRLGAGVGYTQFTQDKSYNPF</sequence>
<keyword evidence="1" id="KW-0732">Signal</keyword>
<dbReference type="Pfam" id="PF06577">
    <property type="entry name" value="EipA"/>
    <property type="match status" value="1"/>
</dbReference>
<name>A0ABZ0YUY7_9GAMM</name>
<evidence type="ECO:0000313" key="2">
    <source>
        <dbReference type="EMBL" id="WQH15990.1"/>
    </source>
</evidence>
<feature type="signal peptide" evidence="1">
    <location>
        <begin position="1"/>
        <end position="21"/>
    </location>
</feature>
<keyword evidence="3" id="KW-1185">Reference proteome</keyword>
<evidence type="ECO:0000256" key="1">
    <source>
        <dbReference type="SAM" id="SignalP"/>
    </source>
</evidence>
<organism evidence="2 3">
    <name type="scientific">Guyparkeria halophila</name>
    <dbReference type="NCBI Taxonomy" id="47960"/>
    <lineage>
        <taxon>Bacteria</taxon>
        <taxon>Pseudomonadati</taxon>
        <taxon>Pseudomonadota</taxon>
        <taxon>Gammaproteobacteria</taxon>
        <taxon>Chromatiales</taxon>
        <taxon>Thioalkalibacteraceae</taxon>
        <taxon>Guyparkeria</taxon>
    </lineage>
</organism>
<protein>
    <submittedName>
        <fullName evidence="2">DUF1134 domain-containing protein</fullName>
    </submittedName>
</protein>
<dbReference type="Proteomes" id="UP001327459">
    <property type="component" value="Chromosome"/>
</dbReference>
<reference evidence="2 3" key="1">
    <citation type="submission" date="2023-11" db="EMBL/GenBank/DDBJ databases">
        <title>MicrobeMod: A computational toolkit for identifying prokaryotic methylation and restriction-modification with nanopore sequencing.</title>
        <authorList>
            <person name="Crits-Christoph A."/>
            <person name="Kang S.C."/>
            <person name="Lee H."/>
            <person name="Ostrov N."/>
        </authorList>
    </citation>
    <scope>NUCLEOTIDE SEQUENCE [LARGE SCALE GENOMIC DNA]</scope>
    <source>
        <strain evidence="2 3">ATCC 49870</strain>
    </source>
</reference>
<gene>
    <name evidence="2" type="ORF">SR882_09530</name>
</gene>
<evidence type="ECO:0000313" key="3">
    <source>
        <dbReference type="Proteomes" id="UP001327459"/>
    </source>
</evidence>